<dbReference type="Proteomes" id="UP000719766">
    <property type="component" value="Unassembled WGS sequence"/>
</dbReference>
<dbReference type="GeneID" id="64590459"/>
<dbReference type="RefSeq" id="XP_041152204.1">
    <property type="nucleotide sequence ID" value="XM_041296695.1"/>
</dbReference>
<dbReference type="OrthoDB" id="2688210at2759"/>
<comment type="caution">
    <text evidence="1">The sequence shown here is derived from an EMBL/GenBank/DDBJ whole genome shotgun (WGS) entry which is preliminary data.</text>
</comment>
<dbReference type="EMBL" id="JABBWE010000131">
    <property type="protein sequence ID" value="KAG1784719.1"/>
    <property type="molecule type" value="Genomic_DNA"/>
</dbReference>
<name>A0A9P7A959_9AGAM</name>
<feature type="non-terminal residue" evidence="1">
    <location>
        <position position="231"/>
    </location>
</feature>
<sequence>RLVADPNLQQCPDFLSAVFQACRTPLLNHTMDDAQAANTLQDFWMATNTALKVQWQAQLDANTLETADQQCLLDEATEQHLLTQKAHDAILAEEDRKKNCIHLIPIPDHLCPKWATDEVLVADFALCKLDKAQFVELYYWTNKGLADAKMNYRTSDDDSMVATAGIDGSTTWISASAARPAAGVIPDHLLSSLDFSRAVPHLIASLKQCGWPNSRVIMLANFFSALMLHKY</sequence>
<accession>A0A9P7A959</accession>
<evidence type="ECO:0000313" key="1">
    <source>
        <dbReference type="EMBL" id="KAG1784719.1"/>
    </source>
</evidence>
<keyword evidence="2" id="KW-1185">Reference proteome</keyword>
<dbReference type="AlphaFoldDB" id="A0A9P7A959"/>
<protein>
    <submittedName>
        <fullName evidence="1">Uncharacterized protein</fullName>
    </submittedName>
</protein>
<organism evidence="1 2">
    <name type="scientific">Suillus plorans</name>
    <dbReference type="NCBI Taxonomy" id="116603"/>
    <lineage>
        <taxon>Eukaryota</taxon>
        <taxon>Fungi</taxon>
        <taxon>Dikarya</taxon>
        <taxon>Basidiomycota</taxon>
        <taxon>Agaricomycotina</taxon>
        <taxon>Agaricomycetes</taxon>
        <taxon>Agaricomycetidae</taxon>
        <taxon>Boletales</taxon>
        <taxon>Suillineae</taxon>
        <taxon>Suillaceae</taxon>
        <taxon>Suillus</taxon>
    </lineage>
</organism>
<gene>
    <name evidence="1" type="ORF">HD556DRAFT_1216358</name>
</gene>
<evidence type="ECO:0000313" key="2">
    <source>
        <dbReference type="Proteomes" id="UP000719766"/>
    </source>
</evidence>
<reference evidence="1" key="1">
    <citation type="journal article" date="2020" name="New Phytol.">
        <title>Comparative genomics reveals dynamic genome evolution in host specialist ectomycorrhizal fungi.</title>
        <authorList>
            <person name="Lofgren L.A."/>
            <person name="Nguyen N.H."/>
            <person name="Vilgalys R."/>
            <person name="Ruytinx J."/>
            <person name="Liao H.L."/>
            <person name="Branco S."/>
            <person name="Kuo A."/>
            <person name="LaButti K."/>
            <person name="Lipzen A."/>
            <person name="Andreopoulos W."/>
            <person name="Pangilinan J."/>
            <person name="Riley R."/>
            <person name="Hundley H."/>
            <person name="Na H."/>
            <person name="Barry K."/>
            <person name="Grigoriev I.V."/>
            <person name="Stajich J.E."/>
            <person name="Kennedy P.G."/>
        </authorList>
    </citation>
    <scope>NUCLEOTIDE SEQUENCE</scope>
    <source>
        <strain evidence="1">S12</strain>
    </source>
</reference>
<proteinExistence type="predicted"/>
<feature type="non-terminal residue" evidence="1">
    <location>
        <position position="1"/>
    </location>
</feature>